<name>A0A8S1M8U2_9CILI</name>
<sequence length="726" mass="83895">MKLFSFLKRQTSNEHHIIYSNNDEYHGEMKDNMKHGKGTYKFANGNRYEGEWQFNEKHGTGKYFYNNGELYIGQWQHNKKNGHGQHFGVYGERYVGQWMNNLKHGRGTIYYAENSIYSGEFFENKKNSPGYLYNSNTRELTYQLYDNDKLKEQKVVDQVPCEFENVFSAFLVKDNNIIHPQPLPNNKSEETHQIQQEAHGFETLQALNETVTLKGKKKMQDWNIEEVCIWLDCLGLSQYKDNFIRNHMIGDTLHDLTDVELKEELGIETLGHRKIILQQINMHKKYYIKKMAGQIHMADSENSADQSSKYDQLYSIIQKIEPTAESPGIQVLKQKKSRRKRSSGSDEQTSPQQQEGQQETGKLSPKQGNQGQSLKQESNQVVSNFNINNATGSDSSDVSSSSSNEKLQESNQSPSKQQIISEKNLQQRHQEKLMSLLKDLGINEKLLINYQEIKQGSQIGKGSYGIVFKGNWLGQDVAIKSYCKKKDQQKHKQLMADFLKEVQVISNLRHPNIVLYMGVCIKRHNFYLITEYMENGSLFDHIHKRKTKNLNFIQIIEDITLGMNNLHGRGIMHCDLKSSNVLIDQNWNVKLCDFGLSRIKSKKTKSMIGTPHWMAPEIMRGEPYTEKSDVYSFGMILWEIITGKIPYENLSITQIIGTVGWGHTQVEIPQFSNPPILAILAKDCLKRDSSQRPTFAKILERIQESQKQKCKNKEKAKKFLIDFLSN</sequence>
<evidence type="ECO:0000256" key="1">
    <source>
        <dbReference type="ARBA" id="ARBA00004370"/>
    </source>
</evidence>
<dbReference type="SMART" id="SM00220">
    <property type="entry name" value="S_TKc"/>
    <property type="match status" value="1"/>
</dbReference>
<dbReference type="GO" id="GO:0004674">
    <property type="term" value="F:protein serine/threonine kinase activity"/>
    <property type="evidence" value="ECO:0007669"/>
    <property type="project" value="UniProtKB-KW"/>
</dbReference>
<evidence type="ECO:0000256" key="9">
    <source>
        <dbReference type="ARBA" id="ARBA00023136"/>
    </source>
</evidence>
<dbReference type="AlphaFoldDB" id="A0A8S1M8U2"/>
<evidence type="ECO:0000313" key="17">
    <source>
        <dbReference type="Proteomes" id="UP000692954"/>
    </source>
</evidence>
<keyword evidence="7" id="KW-0418">Kinase</keyword>
<organism evidence="16 17">
    <name type="scientific">Paramecium sonneborni</name>
    <dbReference type="NCBI Taxonomy" id="65129"/>
    <lineage>
        <taxon>Eukaryota</taxon>
        <taxon>Sar</taxon>
        <taxon>Alveolata</taxon>
        <taxon>Ciliophora</taxon>
        <taxon>Intramacronucleata</taxon>
        <taxon>Oligohymenophorea</taxon>
        <taxon>Peniculida</taxon>
        <taxon>Parameciidae</taxon>
        <taxon>Paramecium</taxon>
    </lineage>
</organism>
<comment type="catalytic activity">
    <reaction evidence="10">
        <text>L-threonyl-[protein] + ATP = O-phospho-L-threonyl-[protein] + ADP + H(+)</text>
        <dbReference type="Rhea" id="RHEA:46608"/>
        <dbReference type="Rhea" id="RHEA-COMP:11060"/>
        <dbReference type="Rhea" id="RHEA-COMP:11605"/>
        <dbReference type="ChEBI" id="CHEBI:15378"/>
        <dbReference type="ChEBI" id="CHEBI:30013"/>
        <dbReference type="ChEBI" id="CHEBI:30616"/>
        <dbReference type="ChEBI" id="CHEBI:61977"/>
        <dbReference type="ChEBI" id="CHEBI:456216"/>
        <dbReference type="EC" id="2.7.11.1"/>
    </reaction>
</comment>
<evidence type="ECO:0000256" key="11">
    <source>
        <dbReference type="ARBA" id="ARBA00048679"/>
    </source>
</evidence>
<keyword evidence="8 12" id="KW-0067">ATP-binding</keyword>
<gene>
    <name evidence="16" type="ORF">PSON_ATCC_30995.1.T0280186</name>
</gene>
<protein>
    <recommendedName>
        <fullName evidence="2">non-specific serine/threonine protein kinase</fullName>
        <ecNumber evidence="2">2.7.11.1</ecNumber>
    </recommendedName>
</protein>
<feature type="compositionally biased region" description="Polar residues" evidence="13">
    <location>
        <begin position="366"/>
        <end position="392"/>
    </location>
</feature>
<reference evidence="16" key="1">
    <citation type="submission" date="2021-01" db="EMBL/GenBank/DDBJ databases">
        <authorList>
            <consortium name="Genoscope - CEA"/>
            <person name="William W."/>
        </authorList>
    </citation>
    <scope>NUCLEOTIDE SEQUENCE</scope>
</reference>
<dbReference type="EC" id="2.7.11.1" evidence="2"/>
<evidence type="ECO:0000256" key="10">
    <source>
        <dbReference type="ARBA" id="ARBA00047899"/>
    </source>
</evidence>
<feature type="compositionally biased region" description="Low complexity" evidence="13">
    <location>
        <begin position="347"/>
        <end position="361"/>
    </location>
</feature>
<evidence type="ECO:0000259" key="15">
    <source>
        <dbReference type="PROSITE" id="PS50105"/>
    </source>
</evidence>
<dbReference type="PROSITE" id="PS00107">
    <property type="entry name" value="PROTEIN_KINASE_ATP"/>
    <property type="match status" value="1"/>
</dbReference>
<evidence type="ECO:0000313" key="16">
    <source>
        <dbReference type="EMBL" id="CAD8071664.1"/>
    </source>
</evidence>
<evidence type="ECO:0000256" key="7">
    <source>
        <dbReference type="ARBA" id="ARBA00022777"/>
    </source>
</evidence>
<dbReference type="CDD" id="cd13999">
    <property type="entry name" value="STKc_MAP3K-like"/>
    <property type="match status" value="1"/>
</dbReference>
<evidence type="ECO:0000256" key="12">
    <source>
        <dbReference type="PROSITE-ProRule" id="PRU10141"/>
    </source>
</evidence>
<feature type="binding site" evidence="12">
    <location>
        <position position="480"/>
    </location>
    <ligand>
        <name>ATP</name>
        <dbReference type="ChEBI" id="CHEBI:30616"/>
    </ligand>
</feature>
<dbReference type="Pfam" id="PF07647">
    <property type="entry name" value="SAM_2"/>
    <property type="match status" value="1"/>
</dbReference>
<dbReference type="FunFam" id="1.10.510.10:FF:000476">
    <property type="entry name" value="PAS domain-containing protein tyrosine kinase family protein"/>
    <property type="match status" value="1"/>
</dbReference>
<dbReference type="SMART" id="SM00698">
    <property type="entry name" value="MORN"/>
    <property type="match status" value="5"/>
</dbReference>
<dbReference type="PANTHER" id="PTHR44329:SF298">
    <property type="entry name" value="MIXED LINEAGE KINASE DOMAIN-LIKE PROTEIN"/>
    <property type="match status" value="1"/>
</dbReference>
<keyword evidence="9" id="KW-0472">Membrane</keyword>
<dbReference type="PROSITE" id="PS50105">
    <property type="entry name" value="SAM_DOMAIN"/>
    <property type="match status" value="1"/>
</dbReference>
<evidence type="ECO:0000256" key="8">
    <source>
        <dbReference type="ARBA" id="ARBA00022840"/>
    </source>
</evidence>
<accession>A0A8S1M8U2</accession>
<feature type="domain" description="Protein kinase" evidence="14">
    <location>
        <begin position="453"/>
        <end position="720"/>
    </location>
</feature>
<comment type="caution">
    <text evidence="16">The sequence shown here is derived from an EMBL/GenBank/DDBJ whole genome shotgun (WGS) entry which is preliminary data.</text>
</comment>
<proteinExistence type="predicted"/>
<dbReference type="Pfam" id="PF02493">
    <property type="entry name" value="MORN"/>
    <property type="match status" value="4"/>
</dbReference>
<evidence type="ECO:0000259" key="14">
    <source>
        <dbReference type="PROSITE" id="PS50011"/>
    </source>
</evidence>
<dbReference type="Proteomes" id="UP000692954">
    <property type="component" value="Unassembled WGS sequence"/>
</dbReference>
<keyword evidence="5" id="KW-0677">Repeat</keyword>
<dbReference type="FunFam" id="3.30.200.20:FF:000034">
    <property type="entry name" value="Kinase suppressor of Ras 1"/>
    <property type="match status" value="1"/>
</dbReference>
<evidence type="ECO:0000256" key="6">
    <source>
        <dbReference type="ARBA" id="ARBA00022741"/>
    </source>
</evidence>
<dbReference type="Pfam" id="PF07714">
    <property type="entry name" value="PK_Tyr_Ser-Thr"/>
    <property type="match status" value="1"/>
</dbReference>
<dbReference type="OrthoDB" id="312720at2759"/>
<keyword evidence="17" id="KW-1185">Reference proteome</keyword>
<keyword evidence="4" id="KW-0808">Transferase</keyword>
<dbReference type="SMART" id="SM00454">
    <property type="entry name" value="SAM"/>
    <property type="match status" value="1"/>
</dbReference>
<dbReference type="InterPro" id="IPR051681">
    <property type="entry name" value="Ser/Thr_Kinases-Pseudokinases"/>
</dbReference>
<dbReference type="InterPro" id="IPR003409">
    <property type="entry name" value="MORN"/>
</dbReference>
<dbReference type="InterPro" id="IPR000719">
    <property type="entry name" value="Prot_kinase_dom"/>
</dbReference>
<dbReference type="EMBL" id="CAJJDN010000028">
    <property type="protein sequence ID" value="CAD8071664.1"/>
    <property type="molecule type" value="Genomic_DNA"/>
</dbReference>
<feature type="region of interest" description="Disordered" evidence="13">
    <location>
        <begin position="325"/>
        <end position="419"/>
    </location>
</feature>
<dbReference type="InterPro" id="IPR008271">
    <property type="entry name" value="Ser/Thr_kinase_AS"/>
</dbReference>
<dbReference type="InterPro" id="IPR017441">
    <property type="entry name" value="Protein_kinase_ATP_BS"/>
</dbReference>
<evidence type="ECO:0000256" key="4">
    <source>
        <dbReference type="ARBA" id="ARBA00022679"/>
    </source>
</evidence>
<dbReference type="InterPro" id="IPR001245">
    <property type="entry name" value="Ser-Thr/Tyr_kinase_cat_dom"/>
</dbReference>
<dbReference type="GO" id="GO:0005524">
    <property type="term" value="F:ATP binding"/>
    <property type="evidence" value="ECO:0007669"/>
    <property type="project" value="UniProtKB-UniRule"/>
</dbReference>
<comment type="catalytic activity">
    <reaction evidence="11">
        <text>L-seryl-[protein] + ATP = O-phospho-L-seryl-[protein] + ADP + H(+)</text>
        <dbReference type="Rhea" id="RHEA:17989"/>
        <dbReference type="Rhea" id="RHEA-COMP:9863"/>
        <dbReference type="Rhea" id="RHEA-COMP:11604"/>
        <dbReference type="ChEBI" id="CHEBI:15378"/>
        <dbReference type="ChEBI" id="CHEBI:29999"/>
        <dbReference type="ChEBI" id="CHEBI:30616"/>
        <dbReference type="ChEBI" id="CHEBI:83421"/>
        <dbReference type="ChEBI" id="CHEBI:456216"/>
        <dbReference type="EC" id="2.7.11.1"/>
    </reaction>
</comment>
<evidence type="ECO:0000256" key="13">
    <source>
        <dbReference type="SAM" id="MobiDB-lite"/>
    </source>
</evidence>
<keyword evidence="6 12" id="KW-0547">Nucleotide-binding</keyword>
<dbReference type="PROSITE" id="PS50011">
    <property type="entry name" value="PROTEIN_KINASE_DOM"/>
    <property type="match status" value="1"/>
</dbReference>
<keyword evidence="3" id="KW-0723">Serine/threonine-protein kinase</keyword>
<dbReference type="FunFam" id="1.10.150.50:FF:000106">
    <property type="entry name" value="Diacylglycerol kinase"/>
    <property type="match status" value="1"/>
</dbReference>
<feature type="compositionally biased region" description="Low complexity" evidence="13">
    <location>
        <begin position="393"/>
        <end position="413"/>
    </location>
</feature>
<dbReference type="InterPro" id="IPR001660">
    <property type="entry name" value="SAM"/>
</dbReference>
<evidence type="ECO:0000256" key="5">
    <source>
        <dbReference type="ARBA" id="ARBA00022737"/>
    </source>
</evidence>
<evidence type="ECO:0000256" key="3">
    <source>
        <dbReference type="ARBA" id="ARBA00022527"/>
    </source>
</evidence>
<evidence type="ECO:0000256" key="2">
    <source>
        <dbReference type="ARBA" id="ARBA00012513"/>
    </source>
</evidence>
<comment type="subcellular location">
    <subcellularLocation>
        <location evidence="1">Membrane</location>
    </subcellularLocation>
</comment>
<dbReference type="PROSITE" id="PS00108">
    <property type="entry name" value="PROTEIN_KINASE_ST"/>
    <property type="match status" value="1"/>
</dbReference>
<feature type="compositionally biased region" description="Basic residues" evidence="13">
    <location>
        <begin position="333"/>
        <end position="342"/>
    </location>
</feature>
<dbReference type="GO" id="GO:0016020">
    <property type="term" value="C:membrane"/>
    <property type="evidence" value="ECO:0007669"/>
    <property type="project" value="UniProtKB-SubCell"/>
</dbReference>
<feature type="domain" description="SAM" evidence="15">
    <location>
        <begin position="222"/>
        <end position="286"/>
    </location>
</feature>
<dbReference type="PANTHER" id="PTHR44329">
    <property type="entry name" value="SERINE/THREONINE-PROTEIN KINASE TNNI3K-RELATED"/>
    <property type="match status" value="1"/>
</dbReference>